<feature type="chain" id="PRO_5042225423" description="P pilus assembly/Cpx signaling pathway, periplasmic inhibitor/zinc-resistance associated protein" evidence="1">
    <location>
        <begin position="27"/>
        <end position="133"/>
    </location>
</feature>
<evidence type="ECO:0000313" key="2">
    <source>
        <dbReference type="EMBL" id="WPF87542.1"/>
    </source>
</evidence>
<keyword evidence="1" id="KW-0732">Signal</keyword>
<sequence>MKVQFISWLGSGLIASTSMFPLMAQAQSNSVTLLPPALAEIELSASQQTQLEAVKKETQSQIQNILSSEQKDQLKNKLSQGDDMRSAVQSLNLSFRQRRQMKNIMQTMQSEVDNILTPEQKQQIQQTRQSSQN</sequence>
<gene>
    <name evidence="2" type="ORF">SAY89_12075</name>
</gene>
<dbReference type="InterPro" id="IPR012899">
    <property type="entry name" value="LTXXQ"/>
</dbReference>
<dbReference type="Pfam" id="PF07813">
    <property type="entry name" value="LTXXQ"/>
    <property type="match status" value="1"/>
</dbReference>
<proteinExistence type="predicted"/>
<dbReference type="Gene3D" id="1.20.120.1490">
    <property type="match status" value="1"/>
</dbReference>
<evidence type="ECO:0008006" key="3">
    <source>
        <dbReference type="Google" id="ProtNLM"/>
    </source>
</evidence>
<evidence type="ECO:0000256" key="1">
    <source>
        <dbReference type="SAM" id="SignalP"/>
    </source>
</evidence>
<dbReference type="EMBL" id="CP138348">
    <property type="protein sequence ID" value="WPF87542.1"/>
    <property type="molecule type" value="Genomic_DNA"/>
</dbReference>
<dbReference type="AlphaFoldDB" id="A0AAF0ZET1"/>
<accession>A0AAF0ZET1</accession>
<dbReference type="RefSeq" id="WP_320001079.1">
    <property type="nucleotide sequence ID" value="NZ_CP138348.1"/>
</dbReference>
<feature type="signal peptide" evidence="1">
    <location>
        <begin position="1"/>
        <end position="26"/>
    </location>
</feature>
<protein>
    <recommendedName>
        <fullName evidence="3">P pilus assembly/Cpx signaling pathway, periplasmic inhibitor/zinc-resistance associated protein</fullName>
    </recommendedName>
</protein>
<name>A0AAF0ZET1_9CHRO</name>
<reference evidence="2" key="1">
    <citation type="submission" date="2023-11" db="EMBL/GenBank/DDBJ databases">
        <title>Genome sequence of Cyanobacterium aponinum BCRC AL20115.</title>
        <authorList>
            <person name="Chang H.-Y."/>
            <person name="Lin K.-M."/>
            <person name="Hsueh H.-T."/>
            <person name="Chu H.-A."/>
            <person name="Kuo C.-H."/>
        </authorList>
    </citation>
    <scope>NUCLEOTIDE SEQUENCE</scope>
    <source>
        <strain evidence="2">AL20115</strain>
    </source>
</reference>
<organism evidence="2">
    <name type="scientific">Cyanobacterium aponinum AL20115</name>
    <dbReference type="NCBI Taxonomy" id="3090662"/>
    <lineage>
        <taxon>Bacteria</taxon>
        <taxon>Bacillati</taxon>
        <taxon>Cyanobacteriota</taxon>
        <taxon>Cyanophyceae</taxon>
        <taxon>Oscillatoriophycideae</taxon>
        <taxon>Chroococcales</taxon>
        <taxon>Geminocystaceae</taxon>
        <taxon>Cyanobacterium</taxon>
    </lineage>
</organism>